<dbReference type="InterPro" id="IPR025568">
    <property type="entry name" value="DUF4334"/>
</dbReference>
<dbReference type="InterPro" id="IPR025951">
    <property type="entry name" value="GXWXG_dom"/>
</dbReference>
<organism evidence="3 4">
    <name type="scientific">Macrophomina phaseolina</name>
    <dbReference type="NCBI Taxonomy" id="35725"/>
    <lineage>
        <taxon>Eukaryota</taxon>
        <taxon>Fungi</taxon>
        <taxon>Dikarya</taxon>
        <taxon>Ascomycota</taxon>
        <taxon>Pezizomycotina</taxon>
        <taxon>Dothideomycetes</taxon>
        <taxon>Dothideomycetes incertae sedis</taxon>
        <taxon>Botryosphaeriales</taxon>
        <taxon>Botryosphaeriaceae</taxon>
        <taxon>Macrophomina</taxon>
    </lineage>
</organism>
<reference evidence="3 4" key="1">
    <citation type="journal article" date="2021" name="Nat. Commun.">
        <title>Genetic determinants of endophytism in the Arabidopsis root mycobiome.</title>
        <authorList>
            <person name="Mesny F."/>
            <person name="Miyauchi S."/>
            <person name="Thiergart T."/>
            <person name="Pickel B."/>
            <person name="Atanasova L."/>
            <person name="Karlsson M."/>
            <person name="Huettel B."/>
            <person name="Barry K.W."/>
            <person name="Haridas S."/>
            <person name="Chen C."/>
            <person name="Bauer D."/>
            <person name="Andreopoulos W."/>
            <person name="Pangilinan J."/>
            <person name="LaButti K."/>
            <person name="Riley R."/>
            <person name="Lipzen A."/>
            <person name="Clum A."/>
            <person name="Drula E."/>
            <person name="Henrissat B."/>
            <person name="Kohler A."/>
            <person name="Grigoriev I.V."/>
            <person name="Martin F.M."/>
            <person name="Hacquard S."/>
        </authorList>
    </citation>
    <scope>NUCLEOTIDE SEQUENCE [LARGE SCALE GENOMIC DNA]</scope>
    <source>
        <strain evidence="3 4">MPI-SDFR-AT-0080</strain>
    </source>
</reference>
<proteinExistence type="predicted"/>
<gene>
    <name evidence="3" type="ORF">B0J12DRAFT_337056</name>
</gene>
<evidence type="ECO:0000313" key="4">
    <source>
        <dbReference type="Proteomes" id="UP000774617"/>
    </source>
</evidence>
<feature type="domain" description="DUF4334" evidence="2">
    <location>
        <begin position="92"/>
        <end position="149"/>
    </location>
</feature>
<dbReference type="Proteomes" id="UP000774617">
    <property type="component" value="Unassembled WGS sequence"/>
</dbReference>
<dbReference type="EMBL" id="JAGTJR010000005">
    <property type="protein sequence ID" value="KAH7060554.1"/>
    <property type="molecule type" value="Genomic_DNA"/>
</dbReference>
<protein>
    <submittedName>
        <fullName evidence="3">GXWXG protein-domain-containing protein</fullName>
    </submittedName>
</protein>
<evidence type="ECO:0000259" key="2">
    <source>
        <dbReference type="Pfam" id="PF14232"/>
    </source>
</evidence>
<evidence type="ECO:0000313" key="3">
    <source>
        <dbReference type="EMBL" id="KAH7060554.1"/>
    </source>
</evidence>
<dbReference type="Pfam" id="PF14231">
    <property type="entry name" value="GXWXG"/>
    <property type="match status" value="1"/>
</dbReference>
<dbReference type="Gene3D" id="2.40.128.580">
    <property type="entry name" value="GXWXG domain"/>
    <property type="match status" value="1"/>
</dbReference>
<accession>A0ABQ8GLK8</accession>
<comment type="caution">
    <text evidence="3">The sequence shown here is derived from an EMBL/GenBank/DDBJ whole genome shotgun (WGS) entry which is preliminary data.</text>
</comment>
<feature type="domain" description="GXWXG" evidence="1">
    <location>
        <begin position="25"/>
        <end position="83"/>
    </location>
</feature>
<dbReference type="Pfam" id="PF14232">
    <property type="entry name" value="DUF4334"/>
    <property type="match status" value="1"/>
</dbReference>
<name>A0ABQ8GLK8_9PEZI</name>
<keyword evidence="4" id="KW-1185">Reference proteome</keyword>
<evidence type="ECO:0000259" key="1">
    <source>
        <dbReference type="Pfam" id="PF14231"/>
    </source>
</evidence>
<sequence>MLPAEQRLLALIESGGPHDKDELLALFDQLKPISFETLKGEWSGGWFETGHPAGRWMKEIRWVGAAFRSPHDIDPIIARGDDGKKKVLDEWGHAKLFEAKFRGLVSAVVVYDKHPIVDYFRSVNDDFVMGLMERTEWRDSGLSFFYLLREKSVEP</sequence>